<keyword evidence="2" id="KW-1185">Reference proteome</keyword>
<dbReference type="Proteomes" id="UP000793456">
    <property type="component" value="Chromosome IV"/>
</dbReference>
<reference evidence="1" key="1">
    <citation type="submission" date="2018-11" db="EMBL/GenBank/DDBJ databases">
        <title>The sequence and de novo assembly of Larimichthys crocea genome using PacBio and Hi-C technologies.</title>
        <authorList>
            <person name="Xu P."/>
            <person name="Chen B."/>
            <person name="Zhou Z."/>
            <person name="Ke Q."/>
            <person name="Wu Y."/>
            <person name="Bai H."/>
            <person name="Pu F."/>
        </authorList>
    </citation>
    <scope>NUCLEOTIDE SEQUENCE</scope>
    <source>
        <tissue evidence="1">Muscle</tissue>
    </source>
</reference>
<evidence type="ECO:0000313" key="1">
    <source>
        <dbReference type="EMBL" id="TMS20522.1"/>
    </source>
</evidence>
<proteinExistence type="predicted"/>
<organism evidence="1 2">
    <name type="scientific">Larimichthys crocea</name>
    <name type="common">Large yellow croaker</name>
    <name type="synonym">Pseudosciaena crocea</name>
    <dbReference type="NCBI Taxonomy" id="215358"/>
    <lineage>
        <taxon>Eukaryota</taxon>
        <taxon>Metazoa</taxon>
        <taxon>Chordata</taxon>
        <taxon>Craniata</taxon>
        <taxon>Vertebrata</taxon>
        <taxon>Euteleostomi</taxon>
        <taxon>Actinopterygii</taxon>
        <taxon>Neopterygii</taxon>
        <taxon>Teleostei</taxon>
        <taxon>Neoteleostei</taxon>
        <taxon>Acanthomorphata</taxon>
        <taxon>Eupercaria</taxon>
        <taxon>Sciaenidae</taxon>
        <taxon>Larimichthys</taxon>
    </lineage>
</organism>
<dbReference type="EMBL" id="CM011677">
    <property type="protein sequence ID" value="TMS20522.1"/>
    <property type="molecule type" value="Genomic_DNA"/>
</dbReference>
<gene>
    <name evidence="1" type="ORF">E3U43_007015</name>
</gene>
<sequence>MGISVQGMTADISAAASSALPLLPPPPSDTSVTMLQSPSLLGSKVELGPGPGCMPAHIWATNQSEGGNTHTDVLTNCRPSLCPHVTGCCSGALPHATTHELGIVASLRTRYALGYFGTCPWVFPLDHAYFQSQTGLNIHELMARRQDPASENDRTRETKTAIQINRLTSRPTLCASDTTEGRSGFAAAEDDEWSPALKLDGVGMMDLPNGQSGITTTAATVSEKSSSSESLSDKGSSDLKKSFDAVVFDVLKVTPEEYAGQITLMDAPVFKAIQPEVSCIQFSREKRGVGGFIRILFLTPSVRNHACLLS</sequence>
<protein>
    <submittedName>
        <fullName evidence="1">Uncharacterized protein</fullName>
    </submittedName>
</protein>
<evidence type="ECO:0000313" key="2">
    <source>
        <dbReference type="Proteomes" id="UP000793456"/>
    </source>
</evidence>
<accession>A0ACD3RME1</accession>
<comment type="caution">
    <text evidence="1">The sequence shown here is derived from an EMBL/GenBank/DDBJ whole genome shotgun (WGS) entry which is preliminary data.</text>
</comment>
<name>A0ACD3RME1_LARCR</name>